<gene>
    <name evidence="1" type="ORF">pdam_00017884</name>
</gene>
<proteinExistence type="predicted"/>
<evidence type="ECO:0000313" key="1">
    <source>
        <dbReference type="EMBL" id="RMX51109.1"/>
    </source>
</evidence>
<keyword evidence="2" id="KW-1185">Reference proteome</keyword>
<dbReference type="AlphaFoldDB" id="A0A3M6UC31"/>
<dbReference type="Proteomes" id="UP000275408">
    <property type="component" value="Unassembled WGS sequence"/>
</dbReference>
<evidence type="ECO:0000313" key="2">
    <source>
        <dbReference type="Proteomes" id="UP000275408"/>
    </source>
</evidence>
<reference evidence="1 2" key="1">
    <citation type="journal article" date="2018" name="Sci. Rep.">
        <title>Comparative analysis of the Pocillopora damicornis genome highlights role of immune system in coral evolution.</title>
        <authorList>
            <person name="Cunning R."/>
            <person name="Bay R.A."/>
            <person name="Gillette P."/>
            <person name="Baker A.C."/>
            <person name="Traylor-Knowles N."/>
        </authorList>
    </citation>
    <scope>NUCLEOTIDE SEQUENCE [LARGE SCALE GENOMIC DNA]</scope>
    <source>
        <strain evidence="1">RSMAS</strain>
        <tissue evidence="1">Whole animal</tissue>
    </source>
</reference>
<organism evidence="1 2">
    <name type="scientific">Pocillopora damicornis</name>
    <name type="common">Cauliflower coral</name>
    <name type="synonym">Millepora damicornis</name>
    <dbReference type="NCBI Taxonomy" id="46731"/>
    <lineage>
        <taxon>Eukaryota</taxon>
        <taxon>Metazoa</taxon>
        <taxon>Cnidaria</taxon>
        <taxon>Anthozoa</taxon>
        <taxon>Hexacorallia</taxon>
        <taxon>Scleractinia</taxon>
        <taxon>Astrocoeniina</taxon>
        <taxon>Pocilloporidae</taxon>
        <taxon>Pocillopora</taxon>
    </lineage>
</organism>
<comment type="caution">
    <text evidence="1">The sequence shown here is derived from an EMBL/GenBank/DDBJ whole genome shotgun (WGS) entry which is preliminary data.</text>
</comment>
<accession>A0A3M6UC31</accession>
<dbReference type="EMBL" id="RCHS01001822">
    <property type="protein sequence ID" value="RMX51109.1"/>
    <property type="molecule type" value="Genomic_DNA"/>
</dbReference>
<protein>
    <submittedName>
        <fullName evidence="1">Uncharacterized protein</fullName>
    </submittedName>
</protein>
<sequence length="115" mass="13272">MTRKETMTVTLTDTITITNCDCEKDGHNELIYIKNDKEVTRTETVVKIVAVTVRVKNTEASNTDKEHLKHPKASGVFTLSLLRDFWFHIVMSFGWRGFERQRGLTTKTFKFGMEA</sequence>
<name>A0A3M6UC31_POCDA</name>